<dbReference type="Proteomes" id="UP000606653">
    <property type="component" value="Unassembled WGS sequence"/>
</dbReference>
<dbReference type="InterPro" id="IPR011704">
    <property type="entry name" value="ATPase_dyneun-rel_AAA"/>
</dbReference>
<protein>
    <recommendedName>
        <fullName evidence="1">ATPase dynein-related AAA domain-containing protein</fullName>
    </recommendedName>
</protein>
<dbReference type="EMBL" id="BMLN01000004">
    <property type="protein sequence ID" value="GGN98506.1"/>
    <property type="molecule type" value="Genomic_DNA"/>
</dbReference>
<evidence type="ECO:0000259" key="1">
    <source>
        <dbReference type="Pfam" id="PF07728"/>
    </source>
</evidence>
<dbReference type="SUPFAM" id="SSF52540">
    <property type="entry name" value="P-loop containing nucleoside triphosphate hydrolases"/>
    <property type="match status" value="1"/>
</dbReference>
<gene>
    <name evidence="2" type="ORF">GCM10010969_17720</name>
</gene>
<evidence type="ECO:0000313" key="3">
    <source>
        <dbReference type="Proteomes" id="UP000606653"/>
    </source>
</evidence>
<dbReference type="Pfam" id="PF07728">
    <property type="entry name" value="AAA_5"/>
    <property type="match status" value="1"/>
</dbReference>
<dbReference type="InterPro" id="IPR052934">
    <property type="entry name" value="Methyl-DNA_Rec/Restrict_Enz"/>
</dbReference>
<feature type="domain" description="ATPase dynein-related AAA" evidence="1">
    <location>
        <begin position="257"/>
        <end position="342"/>
    </location>
</feature>
<dbReference type="Gene3D" id="3.40.50.300">
    <property type="entry name" value="P-loop containing nucleotide triphosphate hydrolases"/>
    <property type="match status" value="1"/>
</dbReference>
<organism evidence="2 3">
    <name type="scientific">Saccharibacillus kuerlensis</name>
    <dbReference type="NCBI Taxonomy" id="459527"/>
    <lineage>
        <taxon>Bacteria</taxon>
        <taxon>Bacillati</taxon>
        <taxon>Bacillota</taxon>
        <taxon>Bacilli</taxon>
        <taxon>Bacillales</taxon>
        <taxon>Paenibacillaceae</taxon>
        <taxon>Saccharibacillus</taxon>
    </lineage>
</organism>
<sequence>MSEQAGLRREKFKKWMETQTYGSGKSFASKTINSYASALAGAANKLTNSADLAVTNMFEVDDLERYRELKKLIRQAENFAEIDRKNQNKDFENGLDRYEKFLQEQESGAMNSSIMQSAQSSENLSQLDKNIILYGPPGTGKTYHTVLYSVAIIEKKPLQDVLDEAQQSGYESVKARYEAYKTAGQIAFTTFHQSYGYEEFMEGIKPVMADREPESTSGEVSYEIAPGIFKRFCDAAGEPLTDERSAAEKHDGNETDVAIRENDRNYVFVIDEVNRGNISKIFGELITLIEPSKRLGMPEAITLQLPYSGESFGVPGNVYLLATMNTADRSIARLDTALRRRFTFAEMMPVPEQLSAMRVVGEQLDFPQMLDMINRRIEALYDREHMLGHAYFLGLGQEPTLEKLGHLFEHTVIPLLQEYFYEDYEKIRLVLGDNNKNAGDQFIIRESVQVNELFGRNTEIDMDERVTYRINREAFGRAAAYRGIYDYGKSE</sequence>
<dbReference type="InterPro" id="IPR027417">
    <property type="entry name" value="P-loop_NTPase"/>
</dbReference>
<reference evidence="3" key="1">
    <citation type="journal article" date="2019" name="Int. J. Syst. Evol. Microbiol.">
        <title>The Global Catalogue of Microorganisms (GCM) 10K type strain sequencing project: providing services to taxonomists for standard genome sequencing and annotation.</title>
        <authorList>
            <consortium name="The Broad Institute Genomics Platform"/>
            <consortium name="The Broad Institute Genome Sequencing Center for Infectious Disease"/>
            <person name="Wu L."/>
            <person name="Ma J."/>
        </authorList>
    </citation>
    <scope>NUCLEOTIDE SEQUENCE [LARGE SCALE GENOMIC DNA]</scope>
    <source>
        <strain evidence="3">CGMCC 1.6964</strain>
    </source>
</reference>
<proteinExistence type="predicted"/>
<name>A0ABQ2L0Q3_9BACL</name>
<dbReference type="PANTHER" id="PTHR37291">
    <property type="entry name" value="5-METHYLCYTOSINE-SPECIFIC RESTRICTION ENZYME B"/>
    <property type="match status" value="1"/>
</dbReference>
<comment type="caution">
    <text evidence="2">The sequence shown here is derived from an EMBL/GenBank/DDBJ whole genome shotgun (WGS) entry which is preliminary data.</text>
</comment>
<evidence type="ECO:0000313" key="2">
    <source>
        <dbReference type="EMBL" id="GGN98506.1"/>
    </source>
</evidence>
<accession>A0ABQ2L0Q3</accession>
<dbReference type="RefSeq" id="WP_018976067.1">
    <property type="nucleotide sequence ID" value="NZ_BMLN01000004.1"/>
</dbReference>
<keyword evidence="3" id="KW-1185">Reference proteome</keyword>
<dbReference type="PANTHER" id="PTHR37291:SF1">
    <property type="entry name" value="TYPE IV METHYL-DIRECTED RESTRICTION ENZYME ECOKMCRB SUBUNIT"/>
    <property type="match status" value="1"/>
</dbReference>